<dbReference type="InterPro" id="IPR017853">
    <property type="entry name" value="GH"/>
</dbReference>
<dbReference type="SMART" id="SM00495">
    <property type="entry name" value="ChtBD3"/>
    <property type="match status" value="2"/>
</dbReference>
<dbReference type="CDD" id="cd06548">
    <property type="entry name" value="GH18_chitinase"/>
    <property type="match status" value="1"/>
</dbReference>
<dbReference type="GO" id="GO:0008061">
    <property type="term" value="F:chitin binding"/>
    <property type="evidence" value="ECO:0007669"/>
    <property type="project" value="InterPro"/>
</dbReference>
<dbReference type="GO" id="GO:0030246">
    <property type="term" value="F:carbohydrate binding"/>
    <property type="evidence" value="ECO:0007669"/>
    <property type="project" value="InterPro"/>
</dbReference>
<keyword evidence="3" id="KW-0146">Chitin degradation</keyword>
<dbReference type="SMART" id="SM00636">
    <property type="entry name" value="Glyco_18"/>
    <property type="match status" value="1"/>
</dbReference>
<dbReference type="GO" id="GO:0006032">
    <property type="term" value="P:chitin catabolic process"/>
    <property type="evidence" value="ECO:0007669"/>
    <property type="project" value="UniProtKB-KW"/>
</dbReference>
<evidence type="ECO:0000256" key="4">
    <source>
        <dbReference type="ARBA" id="ARBA00023277"/>
    </source>
</evidence>
<evidence type="ECO:0000313" key="11">
    <source>
        <dbReference type="EMBL" id="TMP86572.1"/>
    </source>
</evidence>
<keyword evidence="9" id="KW-0732">Signal</keyword>
<evidence type="ECO:0000256" key="9">
    <source>
        <dbReference type="SAM" id="SignalP"/>
    </source>
</evidence>
<evidence type="ECO:0000259" key="10">
    <source>
        <dbReference type="PROSITE" id="PS51910"/>
    </source>
</evidence>
<dbReference type="Gene3D" id="2.10.10.20">
    <property type="entry name" value="Carbohydrate-binding module superfamily 5/12"/>
    <property type="match status" value="2"/>
</dbReference>
<feature type="chain" id="PRO_5024319693" evidence="9">
    <location>
        <begin position="33"/>
        <end position="1057"/>
    </location>
</feature>
<comment type="similarity">
    <text evidence="1">Belongs to the glycosyl hydrolase 18 family. Chitinase class II subfamily.</text>
</comment>
<evidence type="ECO:0000256" key="5">
    <source>
        <dbReference type="ARBA" id="ARBA00023295"/>
    </source>
</evidence>
<feature type="region of interest" description="Disordered" evidence="8">
    <location>
        <begin position="969"/>
        <end position="997"/>
    </location>
</feature>
<evidence type="ECO:0000256" key="1">
    <source>
        <dbReference type="ARBA" id="ARBA00009121"/>
    </source>
</evidence>
<dbReference type="SUPFAM" id="SSF54556">
    <property type="entry name" value="Chitinase insertion domain"/>
    <property type="match status" value="1"/>
</dbReference>
<dbReference type="Pfam" id="PF14600">
    <property type="entry name" value="CBM_5_12_2"/>
    <property type="match status" value="1"/>
</dbReference>
<evidence type="ECO:0000313" key="12">
    <source>
        <dbReference type="Proteomes" id="UP000305874"/>
    </source>
</evidence>
<dbReference type="GO" id="GO:0005576">
    <property type="term" value="C:extracellular region"/>
    <property type="evidence" value="ECO:0007669"/>
    <property type="project" value="InterPro"/>
</dbReference>
<dbReference type="Proteomes" id="UP000305874">
    <property type="component" value="Unassembled WGS sequence"/>
</dbReference>
<dbReference type="EMBL" id="PNCG01000013">
    <property type="protein sequence ID" value="TMP86572.1"/>
    <property type="molecule type" value="Genomic_DNA"/>
</dbReference>
<dbReference type="STRING" id="151081.TW72_16785"/>
<comment type="caution">
    <text evidence="11">The sequence shown here is derived from an EMBL/GenBank/DDBJ whole genome shotgun (WGS) entry which is preliminary data.</text>
</comment>
<dbReference type="CDD" id="cd12204">
    <property type="entry name" value="CBD_like"/>
    <property type="match status" value="1"/>
</dbReference>
<evidence type="ECO:0000256" key="3">
    <source>
        <dbReference type="ARBA" id="ARBA00023024"/>
    </source>
</evidence>
<dbReference type="InterPro" id="IPR009470">
    <property type="entry name" value="Chi_C"/>
</dbReference>
<dbReference type="SUPFAM" id="SSF51055">
    <property type="entry name" value="Carbohydrate binding domain"/>
    <property type="match status" value="2"/>
</dbReference>
<evidence type="ECO:0000256" key="7">
    <source>
        <dbReference type="RuleBase" id="RU000489"/>
    </source>
</evidence>
<dbReference type="Pfam" id="PF17957">
    <property type="entry name" value="Big_7"/>
    <property type="match status" value="1"/>
</dbReference>
<dbReference type="InterPro" id="IPR050314">
    <property type="entry name" value="Glycosyl_Hydrlase_18"/>
</dbReference>
<dbReference type="Pfam" id="PF00704">
    <property type="entry name" value="Glyco_hydro_18"/>
    <property type="match status" value="1"/>
</dbReference>
<name>A0A5S3Z2W5_9GAMM</name>
<dbReference type="SUPFAM" id="SSF51445">
    <property type="entry name" value="(Trans)glycosidases"/>
    <property type="match status" value="1"/>
</dbReference>
<reference evidence="11 12" key="1">
    <citation type="submission" date="2017-12" db="EMBL/GenBank/DDBJ databases">
        <authorList>
            <person name="Paulsen S."/>
            <person name="Gram L.K."/>
        </authorList>
    </citation>
    <scope>NUCLEOTIDE SEQUENCE [LARGE SCALE GENOMIC DNA]</scope>
    <source>
        <strain evidence="11 12">S2897</strain>
    </source>
</reference>
<dbReference type="InterPro" id="IPR013783">
    <property type="entry name" value="Ig-like_fold"/>
</dbReference>
<dbReference type="Gene3D" id="3.20.20.80">
    <property type="entry name" value="Glycosidases"/>
    <property type="match status" value="2"/>
</dbReference>
<evidence type="ECO:0000256" key="6">
    <source>
        <dbReference type="ARBA" id="ARBA00023326"/>
    </source>
</evidence>
<dbReference type="PANTHER" id="PTHR11177">
    <property type="entry name" value="CHITINASE"/>
    <property type="match status" value="1"/>
</dbReference>
<feature type="domain" description="GH18" evidence="10">
    <location>
        <begin position="322"/>
        <end position="800"/>
    </location>
</feature>
<sequence>MSKQSMRESGFKRSALAMCFASLGMSSTSAFAVDCSNLAQWQSGDAYVGGTQVQAQNSAYEANWWTQTNPVENSGQWQDWTLLGVCDSAVNQAPEVTSLSPAAGSQFAENDSVIIEALASDSDGQVSQVEFFVNNQSIAVDATAPFSTTWQAVAGDATISAVATDDQGALSTALANAVSVSGGTPVNEAPSASIQIANLPTQVMVGDSLNFTLSGTDSDGQITALTFSENGTQVLSSANASEAYTWQAPATGQFEFVLNVTDDQGATGTATQVINVVDVSEPGTGVDACRPAGLYQTPGVNTPYCTIYDQDGRELMGPDHPRRIIGYFTSWRNGANEQPSYLVDDIPWDKITHINYAFAHVDANNKLSIGNPSAPGNPATNMEWPGEPGAEMDPSLPYKGHFNLLNKYKKQYPDVKTLISVGGWAETGGYFDENGNRVNSGGFYTMTTNADGSINHAGIAAFAQSAVEFIRTYDFDGVDIDYEYPSSMKDSGHPDDFAISNPLRASLNASYKELMKVLREELDKAGEQDGQHYMLTIASPSSGYLLRGMETFQVTKYLDYVNIMSYDLHGAWNSHVGHNAALYDTGEDSELAQWNVYSTKEFEGIGYLNTDWAVRYFRGALAAGRINIGIPYYTRGFKDVQGGTNGLWGQAALPNQSECPAGTGVGEQNKCGNGAIGIDNLWHDKDANGEEMPAGSNPLWHAKNLENGIYPSYGATYGLTPQTDPDDQLIGTYTRHYDNVAVAPWLWNADKNVFLSMEDEESMATKVQYVIDQGIGGIMFWELAGDYDYDQAKGEYFMGSTLTTLAYNQFNQSGVPYSIDQGNTNFVVPTEAVDVSFEAKDFPVGDDNYPIAPTFAFTNNSNIDLSGAKISFDVPVATSAIFKSNWNAQEKLGMAVDVNGSNAAGNNIGGFENEFHRFSITLTNEWGGQEKAFAPGDTVNAQVMYYMPITGPANFTIEKNGKTYAFKSQYPHLPDAQPGTGGGDTGGGNGSGDGTCEGTAIADIPVYPNWPQSDYAGNPSHAAGGDLMVNGNAVYKAKWWTSAEPGSSADWDQVCSL</sequence>
<dbReference type="PROSITE" id="PS51910">
    <property type="entry name" value="GH18_2"/>
    <property type="match status" value="1"/>
</dbReference>
<dbReference type="PANTHER" id="PTHR11177:SF308">
    <property type="entry name" value="CHITINASE A"/>
    <property type="match status" value="1"/>
</dbReference>
<protein>
    <submittedName>
        <fullName evidence="11">Glycoside hydrolase</fullName>
    </submittedName>
</protein>
<accession>A0A5S3Z2W5</accession>
<dbReference type="GO" id="GO:0000272">
    <property type="term" value="P:polysaccharide catabolic process"/>
    <property type="evidence" value="ECO:0007669"/>
    <property type="project" value="UniProtKB-KW"/>
</dbReference>
<evidence type="ECO:0000256" key="8">
    <source>
        <dbReference type="SAM" id="MobiDB-lite"/>
    </source>
</evidence>
<organism evidence="11 12">
    <name type="scientific">Pseudoalteromonas ruthenica</name>
    <dbReference type="NCBI Taxonomy" id="151081"/>
    <lineage>
        <taxon>Bacteria</taxon>
        <taxon>Pseudomonadati</taxon>
        <taxon>Pseudomonadota</taxon>
        <taxon>Gammaproteobacteria</taxon>
        <taxon>Alteromonadales</taxon>
        <taxon>Pseudoalteromonadaceae</taxon>
        <taxon>Pseudoalteromonas</taxon>
    </lineage>
</organism>
<dbReference type="InterPro" id="IPR001223">
    <property type="entry name" value="Glyco_hydro18_cat"/>
</dbReference>
<dbReference type="InterPro" id="IPR029070">
    <property type="entry name" value="Chitinase_insertion_sf"/>
</dbReference>
<dbReference type="InterPro" id="IPR036573">
    <property type="entry name" value="CBM_sf_5/12"/>
</dbReference>
<dbReference type="Gene3D" id="3.10.50.10">
    <property type="match status" value="1"/>
</dbReference>
<dbReference type="InterPro" id="IPR032798">
    <property type="entry name" value="CBM_5_12_2"/>
</dbReference>
<dbReference type="RefSeq" id="WP_138548394.1">
    <property type="nucleotide sequence ID" value="NZ_PNCG01000013.1"/>
</dbReference>
<proteinExistence type="inferred from homology"/>
<dbReference type="GO" id="GO:0004553">
    <property type="term" value="F:hydrolase activity, hydrolyzing O-glycosyl compounds"/>
    <property type="evidence" value="ECO:0007669"/>
    <property type="project" value="InterPro"/>
</dbReference>
<dbReference type="CDD" id="cd12215">
    <property type="entry name" value="ChiC_BD"/>
    <property type="match status" value="1"/>
</dbReference>
<feature type="signal peptide" evidence="9">
    <location>
        <begin position="1"/>
        <end position="32"/>
    </location>
</feature>
<dbReference type="PROSITE" id="PS01095">
    <property type="entry name" value="GH18_1"/>
    <property type="match status" value="1"/>
</dbReference>
<dbReference type="InterPro" id="IPR011583">
    <property type="entry name" value="Chitinase_II/V-like_cat"/>
</dbReference>
<keyword evidence="4" id="KW-0119">Carbohydrate metabolism</keyword>
<dbReference type="InterPro" id="IPR003610">
    <property type="entry name" value="CBM5/12"/>
</dbReference>
<keyword evidence="6" id="KW-0624">Polysaccharide degradation</keyword>
<keyword evidence="5 7" id="KW-0326">Glycosidase</keyword>
<gene>
    <name evidence="11" type="ORF">CWC05_12265</name>
</gene>
<reference evidence="12" key="2">
    <citation type="submission" date="2019-06" db="EMBL/GenBank/DDBJ databases">
        <title>Co-occurence of chitin degradation, pigmentation and bioactivity in marine Pseudoalteromonas.</title>
        <authorList>
            <person name="Sonnenschein E.C."/>
            <person name="Bech P.K."/>
        </authorList>
    </citation>
    <scope>NUCLEOTIDE SEQUENCE [LARGE SCALE GENOMIC DNA]</scope>
    <source>
        <strain evidence="12">S2897</strain>
    </source>
</reference>
<dbReference type="SUPFAM" id="SSF49299">
    <property type="entry name" value="PKD domain"/>
    <property type="match status" value="1"/>
</dbReference>
<keyword evidence="2 7" id="KW-0378">Hydrolase</keyword>
<evidence type="ECO:0000256" key="2">
    <source>
        <dbReference type="ARBA" id="ARBA00022801"/>
    </source>
</evidence>
<dbReference type="Gene3D" id="2.60.40.10">
    <property type="entry name" value="Immunoglobulins"/>
    <property type="match status" value="2"/>
</dbReference>
<dbReference type="InterPro" id="IPR001579">
    <property type="entry name" value="Glyco_hydro_18_chit_AS"/>
</dbReference>
<dbReference type="Pfam" id="PF06483">
    <property type="entry name" value="ChiC"/>
    <property type="match status" value="1"/>
</dbReference>
<feature type="compositionally biased region" description="Gly residues" evidence="8">
    <location>
        <begin position="979"/>
        <end position="995"/>
    </location>
</feature>
<dbReference type="AlphaFoldDB" id="A0A5S3Z2W5"/>
<dbReference type="InterPro" id="IPR035986">
    <property type="entry name" value="PKD_dom_sf"/>
</dbReference>